<dbReference type="Gene3D" id="1.10.760.10">
    <property type="entry name" value="Cytochrome c-like domain"/>
    <property type="match status" value="1"/>
</dbReference>
<dbReference type="SUPFAM" id="SSF46626">
    <property type="entry name" value="Cytochrome c"/>
    <property type="match status" value="1"/>
</dbReference>
<dbReference type="GO" id="GO:0009055">
    <property type="term" value="F:electron transfer activity"/>
    <property type="evidence" value="ECO:0007669"/>
    <property type="project" value="InterPro"/>
</dbReference>
<feature type="domain" description="Cytochrome c" evidence="6">
    <location>
        <begin position="62"/>
        <end position="135"/>
    </location>
</feature>
<evidence type="ECO:0000259" key="6">
    <source>
        <dbReference type="PROSITE" id="PS51007"/>
    </source>
</evidence>
<protein>
    <recommendedName>
        <fullName evidence="6">Cytochrome c domain-containing protein</fullName>
    </recommendedName>
</protein>
<dbReference type="GO" id="GO:0020037">
    <property type="term" value="F:heme binding"/>
    <property type="evidence" value="ECO:0007669"/>
    <property type="project" value="InterPro"/>
</dbReference>
<accession>A0A1E5L9G2</accession>
<dbReference type="Pfam" id="PF13442">
    <property type="entry name" value="Cytochrome_CBB3"/>
    <property type="match status" value="1"/>
</dbReference>
<keyword evidence="1 4" id="KW-0349">Heme</keyword>
<evidence type="ECO:0000256" key="3">
    <source>
        <dbReference type="ARBA" id="ARBA00023004"/>
    </source>
</evidence>
<evidence type="ECO:0000256" key="4">
    <source>
        <dbReference type="PROSITE-ProRule" id="PRU00433"/>
    </source>
</evidence>
<sequence length="135" mass="15187">MNRVNLITIGKREIIWIAIAVVVVVVTILAIVFRDGQEVISNQSGVAPIGNKQEQSEESTIDDRESAARWYKQSCSLCHGDDKEGRLDYPSLIHVKEKYTVDEIYLIITEGTREMHGGFLQGKEAEAVARWLKAE</sequence>
<proteinExistence type="predicted"/>
<dbReference type="AlphaFoldDB" id="A0A1E5L9G2"/>
<organism evidence="7 8">
    <name type="scientific">Desulfuribacillus stibiiarsenatis</name>
    <dbReference type="NCBI Taxonomy" id="1390249"/>
    <lineage>
        <taxon>Bacteria</taxon>
        <taxon>Bacillati</taxon>
        <taxon>Bacillota</taxon>
        <taxon>Desulfuribacillia</taxon>
        <taxon>Desulfuribacillales</taxon>
        <taxon>Desulfuribacillaceae</taxon>
        <taxon>Desulfuribacillus</taxon>
    </lineage>
</organism>
<keyword evidence="5" id="KW-1133">Transmembrane helix</keyword>
<dbReference type="EMBL" id="MJAT01000001">
    <property type="protein sequence ID" value="OEH86780.1"/>
    <property type="molecule type" value="Genomic_DNA"/>
</dbReference>
<evidence type="ECO:0000256" key="5">
    <source>
        <dbReference type="SAM" id="Phobius"/>
    </source>
</evidence>
<evidence type="ECO:0000313" key="7">
    <source>
        <dbReference type="EMBL" id="OEH86780.1"/>
    </source>
</evidence>
<keyword evidence="2 4" id="KW-0479">Metal-binding</keyword>
<dbReference type="InterPro" id="IPR036909">
    <property type="entry name" value="Cyt_c-like_dom_sf"/>
</dbReference>
<dbReference type="RefSeq" id="WP_069700657.1">
    <property type="nucleotide sequence ID" value="NZ_MJAT01000001.1"/>
</dbReference>
<dbReference type="GO" id="GO:0046872">
    <property type="term" value="F:metal ion binding"/>
    <property type="evidence" value="ECO:0007669"/>
    <property type="project" value="UniProtKB-KW"/>
</dbReference>
<evidence type="ECO:0000313" key="8">
    <source>
        <dbReference type="Proteomes" id="UP000095255"/>
    </source>
</evidence>
<name>A0A1E5L9G2_9FIRM</name>
<comment type="caution">
    <text evidence="7">The sequence shown here is derived from an EMBL/GenBank/DDBJ whole genome shotgun (WGS) entry which is preliminary data.</text>
</comment>
<dbReference type="InterPro" id="IPR009056">
    <property type="entry name" value="Cyt_c-like_dom"/>
</dbReference>
<dbReference type="PROSITE" id="PS51007">
    <property type="entry name" value="CYTC"/>
    <property type="match status" value="1"/>
</dbReference>
<gene>
    <name evidence="7" type="ORF">BHU72_00465</name>
</gene>
<keyword evidence="8" id="KW-1185">Reference proteome</keyword>
<keyword evidence="5" id="KW-0472">Membrane</keyword>
<feature type="transmembrane region" description="Helical" evidence="5">
    <location>
        <begin position="14"/>
        <end position="33"/>
    </location>
</feature>
<evidence type="ECO:0000256" key="2">
    <source>
        <dbReference type="ARBA" id="ARBA00022723"/>
    </source>
</evidence>
<dbReference type="STRING" id="1390249.BHU72_00465"/>
<dbReference type="Proteomes" id="UP000095255">
    <property type="component" value="Unassembled WGS sequence"/>
</dbReference>
<evidence type="ECO:0000256" key="1">
    <source>
        <dbReference type="ARBA" id="ARBA00022617"/>
    </source>
</evidence>
<reference evidence="7 8" key="1">
    <citation type="submission" date="2016-09" db="EMBL/GenBank/DDBJ databases">
        <title>Desulfuribacillus arsenicus sp. nov., an obligately anaerobic, dissimilatory arsenic- and antimonate-reducing bacterium isolated from anoxic sediments.</title>
        <authorList>
            <person name="Abin C.A."/>
            <person name="Hollibaugh J.T."/>
        </authorList>
    </citation>
    <scope>NUCLEOTIDE SEQUENCE [LARGE SCALE GENOMIC DNA]</scope>
    <source>
        <strain evidence="7 8">MLFW-2</strain>
    </source>
</reference>
<keyword evidence="5" id="KW-0812">Transmembrane</keyword>
<keyword evidence="3 4" id="KW-0408">Iron</keyword>